<dbReference type="AlphaFoldDB" id="A0A167SZR0"/>
<accession>A0A167SZR0</accession>
<gene>
    <name evidence="1" type="ORF">FIBSPDRAFT_970018</name>
</gene>
<evidence type="ECO:0008006" key="2">
    <source>
        <dbReference type="Google" id="ProtNLM"/>
    </source>
</evidence>
<evidence type="ECO:0000313" key="1">
    <source>
        <dbReference type="EMBL" id="KZP02412.1"/>
    </source>
</evidence>
<organism evidence="1">
    <name type="scientific">Athelia psychrophila</name>
    <dbReference type="NCBI Taxonomy" id="1759441"/>
    <lineage>
        <taxon>Eukaryota</taxon>
        <taxon>Fungi</taxon>
        <taxon>Dikarya</taxon>
        <taxon>Basidiomycota</taxon>
        <taxon>Agaricomycotina</taxon>
        <taxon>Agaricomycetes</taxon>
        <taxon>Agaricomycetidae</taxon>
        <taxon>Atheliales</taxon>
        <taxon>Atheliaceae</taxon>
        <taxon>Athelia</taxon>
    </lineage>
</organism>
<protein>
    <recommendedName>
        <fullName evidence="2">F-box domain-containing protein</fullName>
    </recommendedName>
</protein>
<dbReference type="EMBL" id="KV418592">
    <property type="protein sequence ID" value="KZP02412.1"/>
    <property type="molecule type" value="Genomic_DNA"/>
</dbReference>
<reference evidence="1" key="1">
    <citation type="journal article" date="2016" name="Mol. Biol. Evol.">
        <title>Comparative Genomics of Early-Diverging Mushroom-Forming Fungi Provides Insights into the Origins of Lignocellulose Decay Capabilities.</title>
        <authorList>
            <person name="Nagy L.G."/>
            <person name="Riley R."/>
            <person name="Tritt A."/>
            <person name="Adam C."/>
            <person name="Daum C."/>
            <person name="Floudas D."/>
            <person name="Sun H."/>
            <person name="Yadav J.S."/>
            <person name="Pangilinan J."/>
            <person name="Larsson K.H."/>
            <person name="Matsuura K."/>
            <person name="Barry K."/>
            <person name="Labutti K."/>
            <person name="Kuo R."/>
            <person name="Ohm R.A."/>
            <person name="Bhattacharya S.S."/>
            <person name="Shirouzu T."/>
            <person name="Yoshinaga Y."/>
            <person name="Martin F.M."/>
            <person name="Grigoriev I.V."/>
            <person name="Hibbett D.S."/>
        </authorList>
    </citation>
    <scope>NUCLEOTIDE SEQUENCE [LARGE SCALE GENOMIC DNA]</scope>
    <source>
        <strain evidence="1">CBS 109695</strain>
    </source>
</reference>
<proteinExistence type="predicted"/>
<sequence length="139" mass="15515">MPDADCKLAGKEMVQILKAAPLLQVLEVRDHQPRFISDDFLEAFSQLSPSGTPVLCPNLQTICFRYFPSIKLMRFALVLALRARGSPDTQEGLHTVIVVYTSDQATAVKKLRTSAEWCSLRDASIDLQVRDVVAHAEWS</sequence>
<name>A0A167SZR0_9AGAM</name>